<protein>
    <submittedName>
        <fullName evidence="1">FirrV-1-B12</fullName>
    </submittedName>
</protein>
<dbReference type="EMBL" id="AY225134">
    <property type="protein sequence ID" value="AAR26887.1"/>
    <property type="molecule type" value="Genomic_DNA"/>
</dbReference>
<proteinExistence type="predicted"/>
<evidence type="ECO:0000313" key="1">
    <source>
        <dbReference type="EMBL" id="AAR26887.1"/>
    </source>
</evidence>
<reference evidence="1" key="2">
    <citation type="submission" date="2003-01" db="EMBL/GenBank/DDBJ databases">
        <title>Partial Nucleotide Sequence of the Feldmannia irregularis Virus FirrV-1 Genome: On the Evolution of Large Phaeoviral Genomes.</title>
        <authorList>
            <person name="Delaroque N."/>
            <person name="Knippers R."/>
            <person name="Mueller D.G."/>
            <person name="Boland W."/>
        </authorList>
    </citation>
    <scope>NUCLEOTIDE SEQUENCE</scope>
    <source>
        <strain evidence="1">FirrV-1</strain>
    </source>
</reference>
<dbReference type="KEGG" id="vg:41332202"/>
<organism evidence="1">
    <name type="scientific">Feldmannia irregularis virus a</name>
    <dbReference type="NCBI Taxonomy" id="231992"/>
    <lineage>
        <taxon>Viruses</taxon>
        <taxon>Varidnaviria</taxon>
        <taxon>Bamfordvirae</taxon>
        <taxon>Nucleocytoviricota</taxon>
        <taxon>Megaviricetes</taxon>
        <taxon>Algavirales</taxon>
        <taxon>Phycodnaviridae</taxon>
        <taxon>Phaeovirus</taxon>
        <taxon>Phaeovirus irregularis</taxon>
    </lineage>
</organism>
<dbReference type="RefSeq" id="YP_009665625.1">
    <property type="nucleotide sequence ID" value="NC_043252.1"/>
</dbReference>
<reference evidence="1" key="1">
    <citation type="journal article" date="2003" name="J. Mol. Evol.">
        <title>Comparisons of two large phaeoviral genomes and evolutionary implications.</title>
        <authorList>
            <person name="Delaroque N."/>
            <person name="Boland W."/>
            <person name="Muller D.G."/>
            <person name="Knippers R."/>
        </authorList>
    </citation>
    <scope>NUCLEOTIDE SEQUENCE</scope>
    <source>
        <strain evidence="1">FirrV-1</strain>
    </source>
</reference>
<accession>Q6XM24</accession>
<sequence>MSAVTPEERNFFWTWTRTRYLEDVYTVLALTIWIRAKRYVIELRRVHAVPREVCMIICIHISMKYLGYDELFACRFRDDLLPYYCTMTAKMHEQLEYKILRALDWTIEDLGVDN</sequence>
<dbReference type="GeneID" id="41332202"/>
<name>Q6XM24_9PHYC</name>